<evidence type="ECO:0000256" key="4">
    <source>
        <dbReference type="ARBA" id="ARBA00022475"/>
    </source>
</evidence>
<evidence type="ECO:0000256" key="7">
    <source>
        <dbReference type="ARBA" id="ARBA00022989"/>
    </source>
</evidence>
<dbReference type="Proteomes" id="UP000095546">
    <property type="component" value="Unassembled WGS sequence"/>
</dbReference>
<comment type="similarity">
    <text evidence="2 9">Belongs to the alanine or glycine:cation symporter (AGCS) (TC 2.A.25) family.</text>
</comment>
<dbReference type="PANTHER" id="PTHR30330:SF1">
    <property type="entry name" value="AMINO-ACID CARRIER PROTEIN ALST"/>
    <property type="match status" value="1"/>
</dbReference>
<protein>
    <submittedName>
        <fullName evidence="10">Na+/alanine symporter</fullName>
    </submittedName>
</protein>
<feature type="transmembrane region" description="Helical" evidence="9">
    <location>
        <begin position="205"/>
        <end position="226"/>
    </location>
</feature>
<feature type="transmembrane region" description="Helical" evidence="9">
    <location>
        <begin position="59"/>
        <end position="83"/>
    </location>
</feature>
<comment type="subcellular location">
    <subcellularLocation>
        <location evidence="1 9">Cell membrane</location>
        <topology evidence="1 9">Multi-pass membrane protein</topology>
    </subcellularLocation>
</comment>
<feature type="transmembrane region" description="Helical" evidence="9">
    <location>
        <begin position="12"/>
        <end position="33"/>
    </location>
</feature>
<dbReference type="EMBL" id="CYYU01000012">
    <property type="protein sequence ID" value="CUN91332.1"/>
    <property type="molecule type" value="Genomic_DNA"/>
</dbReference>
<evidence type="ECO:0000256" key="3">
    <source>
        <dbReference type="ARBA" id="ARBA00022448"/>
    </source>
</evidence>
<dbReference type="PROSITE" id="PS00873">
    <property type="entry name" value="NA_ALANINE_SYMP"/>
    <property type="match status" value="1"/>
</dbReference>
<dbReference type="RefSeq" id="WP_055162161.1">
    <property type="nucleotide sequence ID" value="NZ_CABIWZ010000012.1"/>
</dbReference>
<feature type="transmembrane region" description="Helical" evidence="9">
    <location>
        <begin position="140"/>
        <end position="162"/>
    </location>
</feature>
<dbReference type="STRING" id="187979.ERS852385_01677"/>
<feature type="transmembrane region" description="Helical" evidence="9">
    <location>
        <begin position="297"/>
        <end position="322"/>
    </location>
</feature>
<gene>
    <name evidence="10" type="ORF">ERS852385_01677</name>
</gene>
<keyword evidence="3 9" id="KW-0813">Transport</keyword>
<evidence type="ECO:0000256" key="2">
    <source>
        <dbReference type="ARBA" id="ARBA00009261"/>
    </source>
</evidence>
<feature type="transmembrane region" description="Helical" evidence="9">
    <location>
        <begin position="386"/>
        <end position="404"/>
    </location>
</feature>
<keyword evidence="8 9" id="KW-0472">Membrane</keyword>
<evidence type="ECO:0000256" key="1">
    <source>
        <dbReference type="ARBA" id="ARBA00004651"/>
    </source>
</evidence>
<keyword evidence="6 9" id="KW-0769">Symport</keyword>
<dbReference type="GO" id="GO:0005886">
    <property type="term" value="C:plasma membrane"/>
    <property type="evidence" value="ECO:0007669"/>
    <property type="project" value="UniProtKB-SubCell"/>
</dbReference>
<evidence type="ECO:0000313" key="11">
    <source>
        <dbReference type="Proteomes" id="UP000095546"/>
    </source>
</evidence>
<dbReference type="Gene3D" id="1.20.1740.10">
    <property type="entry name" value="Amino acid/polyamine transporter I"/>
    <property type="match status" value="1"/>
</dbReference>
<dbReference type="PRINTS" id="PR00175">
    <property type="entry name" value="NAALASMPORT"/>
</dbReference>
<feature type="transmembrane region" description="Helical" evidence="9">
    <location>
        <begin position="174"/>
        <end position="193"/>
    </location>
</feature>
<dbReference type="FunFam" id="1.20.1740.10:FF:000004">
    <property type="entry name" value="Sodium:alanine symporter family protein"/>
    <property type="match status" value="1"/>
</dbReference>
<proteinExistence type="inferred from homology"/>
<feature type="transmembrane region" description="Helical" evidence="9">
    <location>
        <begin position="410"/>
        <end position="431"/>
    </location>
</feature>
<sequence length="470" mass="50989">MEIVTYLNSIFWGWLVAGILLSCGIFYTLRLGFPQIRYFTKLIHNLQTASVNNKGVSAFGALCSAIGSEVGAGSLVGVATALASGGPGAIFWMWVTAILGMPIMFGEAVLAQLFRVKNADGTTYRGGPAYYISRGMNNKVLALLFSIAVIAGNGVVYCMIQSNSIVGSFSNVTTVPPLVLGSILVFLVGIVIFGGIKRLSTVASYIVPFMAFAYIILALIVLLTHIDFLWDMVTLIIDSAFGIQQAAGGVLGYSVQEAFRYGVARGLFSNDAGAGTTPSMHASANVRHPVNQGLSGMLGVFVTTIIVCSCTAFCILLSGQLGSGLTGIQLTQASFAASFGSLGYWIVAMAMFLFGYTTLLANMYYGEVNMRYIFKNNTQVVNVYRVFALCLILCGSVVPVVEMWELADLFGAFMVFFNVIGLFYLSKYVLFALKDYEKKRKNVPYPVWDYSADVVELYRKEKAEQNKNEK</sequence>
<evidence type="ECO:0000256" key="5">
    <source>
        <dbReference type="ARBA" id="ARBA00022692"/>
    </source>
</evidence>
<keyword evidence="5 9" id="KW-0812">Transmembrane</keyword>
<dbReference type="PANTHER" id="PTHR30330">
    <property type="entry name" value="AGSS FAMILY TRANSPORTER, SODIUM-ALANINE"/>
    <property type="match status" value="1"/>
</dbReference>
<evidence type="ECO:0000313" key="10">
    <source>
        <dbReference type="EMBL" id="CUN91332.1"/>
    </source>
</evidence>
<reference evidence="10 11" key="1">
    <citation type="submission" date="2015-09" db="EMBL/GenBank/DDBJ databases">
        <authorList>
            <consortium name="Pathogen Informatics"/>
        </authorList>
    </citation>
    <scope>NUCLEOTIDE SEQUENCE [LARGE SCALE GENOMIC DNA]</scope>
    <source>
        <strain evidence="10 11">2789STDY5608828</strain>
    </source>
</reference>
<accession>A0A174ART4</accession>
<dbReference type="AlphaFoldDB" id="A0A174ART4"/>
<dbReference type="NCBIfam" id="TIGR00835">
    <property type="entry name" value="agcS"/>
    <property type="match status" value="1"/>
</dbReference>
<dbReference type="Pfam" id="PF01235">
    <property type="entry name" value="Na_Ala_symp"/>
    <property type="match status" value="1"/>
</dbReference>
<feature type="transmembrane region" description="Helical" evidence="9">
    <location>
        <begin position="89"/>
        <end position="110"/>
    </location>
</feature>
<name>A0A174ART4_9FIRM</name>
<dbReference type="InterPro" id="IPR001463">
    <property type="entry name" value="Na/Ala_symport"/>
</dbReference>
<evidence type="ECO:0000256" key="6">
    <source>
        <dbReference type="ARBA" id="ARBA00022847"/>
    </source>
</evidence>
<evidence type="ECO:0000256" key="8">
    <source>
        <dbReference type="ARBA" id="ARBA00023136"/>
    </source>
</evidence>
<keyword evidence="7 9" id="KW-1133">Transmembrane helix</keyword>
<keyword evidence="11" id="KW-1185">Reference proteome</keyword>
<evidence type="ECO:0000256" key="9">
    <source>
        <dbReference type="RuleBase" id="RU363064"/>
    </source>
</evidence>
<keyword evidence="4 9" id="KW-1003">Cell membrane</keyword>
<dbReference type="GO" id="GO:0005283">
    <property type="term" value="F:amino acid:sodium symporter activity"/>
    <property type="evidence" value="ECO:0007669"/>
    <property type="project" value="InterPro"/>
</dbReference>
<dbReference type="OrthoDB" id="9804874at2"/>
<organism evidence="10 11">
    <name type="scientific">Mitsuokella jalaludinii</name>
    <dbReference type="NCBI Taxonomy" id="187979"/>
    <lineage>
        <taxon>Bacteria</taxon>
        <taxon>Bacillati</taxon>
        <taxon>Bacillota</taxon>
        <taxon>Negativicutes</taxon>
        <taxon>Selenomonadales</taxon>
        <taxon>Selenomonadaceae</taxon>
        <taxon>Mitsuokella</taxon>
    </lineage>
</organism>
<feature type="transmembrane region" description="Helical" evidence="9">
    <location>
        <begin position="232"/>
        <end position="255"/>
    </location>
</feature>
<feature type="transmembrane region" description="Helical" evidence="9">
    <location>
        <begin position="342"/>
        <end position="365"/>
    </location>
</feature>